<organism evidence="2 3">
    <name type="scientific">Glossina palpalis gambiensis</name>
    <dbReference type="NCBI Taxonomy" id="67801"/>
    <lineage>
        <taxon>Eukaryota</taxon>
        <taxon>Metazoa</taxon>
        <taxon>Ecdysozoa</taxon>
        <taxon>Arthropoda</taxon>
        <taxon>Hexapoda</taxon>
        <taxon>Insecta</taxon>
        <taxon>Pterygota</taxon>
        <taxon>Neoptera</taxon>
        <taxon>Endopterygota</taxon>
        <taxon>Diptera</taxon>
        <taxon>Brachycera</taxon>
        <taxon>Muscomorpha</taxon>
        <taxon>Hippoboscoidea</taxon>
        <taxon>Glossinidae</taxon>
        <taxon>Glossina</taxon>
    </lineage>
</organism>
<evidence type="ECO:0000313" key="3">
    <source>
        <dbReference type="Proteomes" id="UP000092460"/>
    </source>
</evidence>
<keyword evidence="3" id="KW-1185">Reference proteome</keyword>
<protein>
    <submittedName>
        <fullName evidence="2">Uncharacterized protein</fullName>
    </submittedName>
</protein>
<keyword evidence="1" id="KW-0812">Transmembrane</keyword>
<dbReference type="Proteomes" id="UP000092460">
    <property type="component" value="Unassembled WGS sequence"/>
</dbReference>
<evidence type="ECO:0000256" key="1">
    <source>
        <dbReference type="SAM" id="Phobius"/>
    </source>
</evidence>
<evidence type="ECO:0000313" key="2">
    <source>
        <dbReference type="EnsemblMetazoa" id="GPPI037293-PA"/>
    </source>
</evidence>
<accession>A0A1B0BQC6</accession>
<keyword evidence="1" id="KW-1133">Transmembrane helix</keyword>
<keyword evidence="1" id="KW-0472">Membrane</keyword>
<dbReference type="EnsemblMetazoa" id="GPPI037293-RA">
    <property type="protein sequence ID" value="GPPI037293-PA"/>
    <property type="gene ID" value="GPPI037293"/>
</dbReference>
<reference evidence="3" key="1">
    <citation type="submission" date="2015-01" db="EMBL/GenBank/DDBJ databases">
        <authorList>
            <person name="Aksoy S."/>
            <person name="Warren W."/>
            <person name="Wilson R.K."/>
        </authorList>
    </citation>
    <scope>NUCLEOTIDE SEQUENCE [LARGE SCALE GENOMIC DNA]</scope>
    <source>
        <strain evidence="3">IAEA</strain>
    </source>
</reference>
<sequence>MQTNGEEFSRQMKHGIGDCDMKLTAFCVLLVFSCLMTNVKVFNKIAKSFQDAGAKVSEALSNDNIQKAFNSIMQSPPNTGNKST</sequence>
<proteinExistence type="predicted"/>
<dbReference type="EMBL" id="JXJN01018536">
    <property type="status" value="NOT_ANNOTATED_CDS"/>
    <property type="molecule type" value="Genomic_DNA"/>
</dbReference>
<dbReference type="VEuPathDB" id="VectorBase:GPPI037293"/>
<feature type="transmembrane region" description="Helical" evidence="1">
    <location>
        <begin position="23"/>
        <end position="42"/>
    </location>
</feature>
<name>A0A1B0BQC6_9MUSC</name>
<reference evidence="2" key="2">
    <citation type="submission" date="2020-05" db="UniProtKB">
        <authorList>
            <consortium name="EnsemblMetazoa"/>
        </authorList>
    </citation>
    <scope>IDENTIFICATION</scope>
    <source>
        <strain evidence="2">IAEA</strain>
    </source>
</reference>
<dbReference type="AlphaFoldDB" id="A0A1B0BQC6"/>